<organism evidence="1">
    <name type="scientific">marine sediment metagenome</name>
    <dbReference type="NCBI Taxonomy" id="412755"/>
    <lineage>
        <taxon>unclassified sequences</taxon>
        <taxon>metagenomes</taxon>
        <taxon>ecological metagenomes</taxon>
    </lineage>
</organism>
<reference evidence="1" key="1">
    <citation type="journal article" date="2014" name="Front. Microbiol.">
        <title>High frequency of phylogenetically diverse reductive dehalogenase-homologous genes in deep subseafloor sedimentary metagenomes.</title>
        <authorList>
            <person name="Kawai M."/>
            <person name="Futagami T."/>
            <person name="Toyoda A."/>
            <person name="Takaki Y."/>
            <person name="Nishi S."/>
            <person name="Hori S."/>
            <person name="Arai W."/>
            <person name="Tsubouchi T."/>
            <person name="Morono Y."/>
            <person name="Uchiyama I."/>
            <person name="Ito T."/>
            <person name="Fujiyama A."/>
            <person name="Inagaki F."/>
            <person name="Takami H."/>
        </authorList>
    </citation>
    <scope>NUCLEOTIDE SEQUENCE</scope>
    <source>
        <strain evidence="1">Expedition CK06-06</strain>
    </source>
</reference>
<comment type="caution">
    <text evidence="1">The sequence shown here is derived from an EMBL/GenBank/DDBJ whole genome shotgun (WGS) entry which is preliminary data.</text>
</comment>
<protein>
    <submittedName>
        <fullName evidence="1">Uncharacterized protein</fullName>
    </submittedName>
</protein>
<evidence type="ECO:0000313" key="1">
    <source>
        <dbReference type="EMBL" id="GAG76205.1"/>
    </source>
</evidence>
<dbReference type="AlphaFoldDB" id="X1A2B6"/>
<accession>X1A2B6</accession>
<dbReference type="EMBL" id="BART01017289">
    <property type="protein sequence ID" value="GAG76205.1"/>
    <property type="molecule type" value="Genomic_DNA"/>
</dbReference>
<gene>
    <name evidence="1" type="ORF">S01H4_32962</name>
</gene>
<sequence length="67" mass="8067">MIDKQLDGFTKRLSKLYDILETRELDLKDLAPRIKKLKSLIDDLLEKRSELNKIFKVAKWKYLIFLN</sequence>
<proteinExistence type="predicted"/>
<name>X1A2B6_9ZZZZ</name>